<protein>
    <submittedName>
        <fullName evidence="4">Uncharacterized protein</fullName>
    </submittedName>
</protein>
<name>A0A059JB04_TRIIM</name>
<comment type="caution">
    <text evidence="4">The sequence shown here is derived from an EMBL/GenBank/DDBJ whole genome shotgun (WGS) entry which is preliminary data.</text>
</comment>
<dbReference type="OMA" id="IDDLPSC"/>
<organism evidence="4 5">
    <name type="scientific">Trichophyton interdigitale (strain MR816)</name>
    <dbReference type="NCBI Taxonomy" id="1215338"/>
    <lineage>
        <taxon>Eukaryota</taxon>
        <taxon>Fungi</taxon>
        <taxon>Dikarya</taxon>
        <taxon>Ascomycota</taxon>
        <taxon>Pezizomycotina</taxon>
        <taxon>Eurotiomycetes</taxon>
        <taxon>Eurotiomycetidae</taxon>
        <taxon>Onygenales</taxon>
        <taxon>Arthrodermataceae</taxon>
        <taxon>Trichophyton</taxon>
    </lineage>
</organism>
<dbReference type="AlphaFoldDB" id="A0A059JB04"/>
<keyword evidence="3" id="KW-0560">Oxidoreductase</keyword>
<evidence type="ECO:0000313" key="4">
    <source>
        <dbReference type="EMBL" id="KDB24979.1"/>
    </source>
</evidence>
<dbReference type="PANTHER" id="PTHR32332:SF28">
    <property type="entry name" value="DIOXYGENASE FAMILY OXIDOREDUCTASE, PUTATIVE (AFU_ORTHOLOGUE AFUA_5G09600)-RELATED"/>
    <property type="match status" value="1"/>
</dbReference>
<proteinExistence type="predicted"/>
<dbReference type="InterPro" id="IPR013785">
    <property type="entry name" value="Aldolase_TIM"/>
</dbReference>
<dbReference type="CDD" id="cd04730">
    <property type="entry name" value="NPD_like"/>
    <property type="match status" value="1"/>
</dbReference>
<sequence>MPFTTELTRKLGIKIPVVQGGMQWVGYAELASAVSNAGGLGILTALTQPTPEDLRKEIRKTRTMTKNPFGVNLTFLPALTPPDYPAYAKVIVEEGVRIVETAGNNPGPIITQLKKAGCTVIHKCTTIRHAKSAVKLGVDFLSIDGFECAGHVGETDITNFILLSRARQDLGVPFIASGGFADGNGLAAALALGACGINMGTRFMCTVEAPIHNNIKEAIVKADETDTQLLLRRWRNTSRLFNNKVAAEAYKIERESQTGEFSELAHLVSGKRGRQVFINGDVDYGVWTAGQVIGLIRDIPTCAELLTRIEKEAAEVMAATNKLYTPAAVQSKL</sequence>
<dbReference type="HOGENOM" id="CLU_038732_1_0_1"/>
<evidence type="ECO:0000313" key="5">
    <source>
        <dbReference type="Proteomes" id="UP000024533"/>
    </source>
</evidence>
<dbReference type="Proteomes" id="UP000024533">
    <property type="component" value="Unassembled WGS sequence"/>
</dbReference>
<dbReference type="Gene3D" id="3.20.20.70">
    <property type="entry name" value="Aldolase class I"/>
    <property type="match status" value="1"/>
</dbReference>
<evidence type="ECO:0000256" key="2">
    <source>
        <dbReference type="ARBA" id="ARBA00022643"/>
    </source>
</evidence>
<reference evidence="4 5" key="1">
    <citation type="submission" date="2014-02" db="EMBL/GenBank/DDBJ databases">
        <title>The Genome Sequence of Trichophyton interdigitale MR816.</title>
        <authorList>
            <consortium name="The Broad Institute Genomics Platform"/>
            <person name="Cuomo C.A."/>
            <person name="White T.C."/>
            <person name="Graser Y."/>
            <person name="Martinez-Rossi N."/>
            <person name="Heitman J."/>
            <person name="Young S.K."/>
            <person name="Zeng Q."/>
            <person name="Gargeya S."/>
            <person name="Abouelleil A."/>
            <person name="Alvarado L."/>
            <person name="Chapman S.B."/>
            <person name="Gainer-Dewar J."/>
            <person name="Goldberg J."/>
            <person name="Griggs A."/>
            <person name="Gujja S."/>
            <person name="Hansen M."/>
            <person name="Howarth C."/>
            <person name="Imamovic A."/>
            <person name="Larimer J."/>
            <person name="Martinez D."/>
            <person name="Murphy C."/>
            <person name="Pearson M.D."/>
            <person name="Persinoti G."/>
            <person name="Poon T."/>
            <person name="Priest M."/>
            <person name="Roberts A.D."/>
            <person name="Saif S."/>
            <person name="Shea T.D."/>
            <person name="Sykes S.N."/>
            <person name="Wortman J."/>
            <person name="Nusbaum C."/>
            <person name="Birren B."/>
        </authorList>
    </citation>
    <scope>NUCLEOTIDE SEQUENCE [LARGE SCALE GENOMIC DNA]</scope>
    <source>
        <strain evidence="4 5">MR816</strain>
    </source>
</reference>
<accession>A0A059JB04</accession>
<keyword evidence="5" id="KW-1185">Reference proteome</keyword>
<keyword evidence="1" id="KW-0285">Flavoprotein</keyword>
<keyword evidence="2" id="KW-0288">FMN</keyword>
<dbReference type="Pfam" id="PF03060">
    <property type="entry name" value="NMO"/>
    <property type="match status" value="1"/>
</dbReference>
<evidence type="ECO:0000256" key="1">
    <source>
        <dbReference type="ARBA" id="ARBA00022630"/>
    </source>
</evidence>
<dbReference type="InterPro" id="IPR004136">
    <property type="entry name" value="NMO"/>
</dbReference>
<gene>
    <name evidence="4" type="ORF">H109_03188</name>
</gene>
<evidence type="ECO:0000256" key="3">
    <source>
        <dbReference type="ARBA" id="ARBA00023002"/>
    </source>
</evidence>
<dbReference type="STRING" id="1215338.A0A059JB04"/>
<dbReference type="GO" id="GO:0018580">
    <property type="term" value="F:nitronate monooxygenase activity"/>
    <property type="evidence" value="ECO:0007669"/>
    <property type="project" value="InterPro"/>
</dbReference>
<dbReference type="SUPFAM" id="SSF51412">
    <property type="entry name" value="Inosine monophosphate dehydrogenase (IMPDH)"/>
    <property type="match status" value="1"/>
</dbReference>
<dbReference type="PANTHER" id="PTHR32332">
    <property type="entry name" value="2-NITROPROPANE DIOXYGENASE"/>
    <property type="match status" value="1"/>
</dbReference>
<dbReference type="EMBL" id="AOKY01000231">
    <property type="protein sequence ID" value="KDB24979.1"/>
    <property type="molecule type" value="Genomic_DNA"/>
</dbReference>
<dbReference type="OrthoDB" id="412383at2759"/>